<evidence type="ECO:0000313" key="3">
    <source>
        <dbReference type="Proteomes" id="UP001498476"/>
    </source>
</evidence>
<comment type="caution">
    <text evidence="2">The sequence shown here is derived from an EMBL/GenBank/DDBJ whole genome shotgun (WGS) entry which is preliminary data.</text>
</comment>
<feature type="compositionally biased region" description="Acidic residues" evidence="1">
    <location>
        <begin position="73"/>
        <end position="85"/>
    </location>
</feature>
<keyword evidence="3" id="KW-1185">Reference proteome</keyword>
<feature type="compositionally biased region" description="Basic residues" evidence="1">
    <location>
        <begin position="55"/>
        <end position="67"/>
    </location>
</feature>
<organism evidence="2 3">
    <name type="scientific">Neonectria punicea</name>
    <dbReference type="NCBI Taxonomy" id="979145"/>
    <lineage>
        <taxon>Eukaryota</taxon>
        <taxon>Fungi</taxon>
        <taxon>Dikarya</taxon>
        <taxon>Ascomycota</taxon>
        <taxon>Pezizomycotina</taxon>
        <taxon>Sordariomycetes</taxon>
        <taxon>Hypocreomycetidae</taxon>
        <taxon>Hypocreales</taxon>
        <taxon>Nectriaceae</taxon>
        <taxon>Neonectria</taxon>
    </lineage>
</organism>
<dbReference type="EMBL" id="JAZAVJ010000127">
    <property type="protein sequence ID" value="KAK7413518.1"/>
    <property type="molecule type" value="Genomic_DNA"/>
</dbReference>
<name>A0ABR1GXG9_9HYPO</name>
<dbReference type="Proteomes" id="UP001498476">
    <property type="component" value="Unassembled WGS sequence"/>
</dbReference>
<gene>
    <name evidence="2" type="ORF">QQX98_007595</name>
</gene>
<protein>
    <submittedName>
        <fullName evidence="2">Uncharacterized protein</fullName>
    </submittedName>
</protein>
<feature type="region of interest" description="Disordered" evidence="1">
    <location>
        <begin position="22"/>
        <end position="109"/>
    </location>
</feature>
<evidence type="ECO:0000313" key="2">
    <source>
        <dbReference type="EMBL" id="KAK7413518.1"/>
    </source>
</evidence>
<evidence type="ECO:0000256" key="1">
    <source>
        <dbReference type="SAM" id="MobiDB-lite"/>
    </source>
</evidence>
<proteinExistence type="predicted"/>
<accession>A0ABR1GXG9</accession>
<sequence length="109" mass="12570">MSHERRKQDLHFAIEPFVKTLFGSKDAKKEGERAKRARHEAWVAQDRRRAERILSPKKSKHRSHKSSKKEVPQEPEPEPDFEIVDEVPGASGGESEDEVREPESDNEAK</sequence>
<feature type="compositionally biased region" description="Basic and acidic residues" evidence="1">
    <location>
        <begin position="25"/>
        <end position="54"/>
    </location>
</feature>
<reference evidence="2 3" key="1">
    <citation type="journal article" date="2025" name="Microbiol. Resour. Announc.">
        <title>Draft genome sequences for Neonectria magnoliae and Neonectria punicea, canker pathogens of Liriodendron tulipifera and Acer saccharum in West Virginia.</title>
        <authorList>
            <person name="Petronek H.M."/>
            <person name="Kasson M.T."/>
            <person name="Metheny A.M."/>
            <person name="Stauder C.M."/>
            <person name="Lovett B."/>
            <person name="Lynch S.C."/>
            <person name="Garnas J.R."/>
            <person name="Kasson L.R."/>
            <person name="Stajich J.E."/>
        </authorList>
    </citation>
    <scope>NUCLEOTIDE SEQUENCE [LARGE SCALE GENOMIC DNA]</scope>
    <source>
        <strain evidence="2 3">NRRL 64653</strain>
    </source>
</reference>